<proteinExistence type="predicted"/>
<reference evidence="2 3" key="1">
    <citation type="submission" date="2021-06" db="EMBL/GenBank/DDBJ databases">
        <title>Bacillus sp. RD4P76, an endophyte from a halophyte.</title>
        <authorList>
            <person name="Sun J.-Q."/>
        </authorList>
    </citation>
    <scope>NUCLEOTIDE SEQUENCE [LARGE SCALE GENOMIC DNA]</scope>
    <source>
        <strain evidence="2 3">JCM 17098</strain>
    </source>
</reference>
<accession>A0ABS6JWA2</accession>
<name>A0ABS6JWA2_9BACI</name>
<gene>
    <name evidence="2" type="ORF">KS407_08115</name>
</gene>
<keyword evidence="3" id="KW-1185">Reference proteome</keyword>
<evidence type="ECO:0000313" key="3">
    <source>
        <dbReference type="Proteomes" id="UP000790580"/>
    </source>
</evidence>
<dbReference type="RefSeq" id="WP_176371393.1">
    <property type="nucleotide sequence ID" value="NZ_JAHQCR010000034.1"/>
</dbReference>
<feature type="region of interest" description="Disordered" evidence="1">
    <location>
        <begin position="29"/>
        <end position="56"/>
    </location>
</feature>
<dbReference type="Proteomes" id="UP000790580">
    <property type="component" value="Unassembled WGS sequence"/>
</dbReference>
<evidence type="ECO:0000256" key="1">
    <source>
        <dbReference type="SAM" id="MobiDB-lite"/>
    </source>
</evidence>
<organism evidence="2 3">
    <name type="scientific">Evansella alkalicola</name>
    <dbReference type="NCBI Taxonomy" id="745819"/>
    <lineage>
        <taxon>Bacteria</taxon>
        <taxon>Bacillati</taxon>
        <taxon>Bacillota</taxon>
        <taxon>Bacilli</taxon>
        <taxon>Bacillales</taxon>
        <taxon>Bacillaceae</taxon>
        <taxon>Evansella</taxon>
    </lineage>
</organism>
<evidence type="ECO:0000313" key="2">
    <source>
        <dbReference type="EMBL" id="MBU9721410.1"/>
    </source>
</evidence>
<protein>
    <submittedName>
        <fullName evidence="2">Uncharacterized protein</fullName>
    </submittedName>
</protein>
<sequence length="56" mass="6490">MGKWNEEAAPNLNLKTGTLKTSKFVTNKAKQDHEFSEELADGEERNEIIERDIRKE</sequence>
<comment type="caution">
    <text evidence="2">The sequence shown here is derived from an EMBL/GenBank/DDBJ whole genome shotgun (WGS) entry which is preliminary data.</text>
</comment>
<dbReference type="EMBL" id="JAHQCR010000034">
    <property type="protein sequence ID" value="MBU9721410.1"/>
    <property type="molecule type" value="Genomic_DNA"/>
</dbReference>